<dbReference type="FunFam" id="3.20.180.20:FF:000003">
    <property type="entry name" value="Dynein heavy chain 12, axonemal"/>
    <property type="match status" value="1"/>
</dbReference>
<proteinExistence type="inferred from homology"/>
<dbReference type="FunFam" id="3.40.50.300:FF:001328">
    <property type="entry name" value="Dynein heavy chain 6, axonemal"/>
    <property type="match status" value="1"/>
</dbReference>
<dbReference type="GO" id="GO:0003341">
    <property type="term" value="P:cilium movement"/>
    <property type="evidence" value="ECO:0007669"/>
    <property type="project" value="UniProtKB-ARBA"/>
</dbReference>
<dbReference type="InterPro" id="IPR041228">
    <property type="entry name" value="Dynein_C"/>
</dbReference>
<gene>
    <name evidence="28" type="primary">8236250</name>
    <name evidence="27" type="ORF">Phum_PHUM327760</name>
</gene>
<dbReference type="FunFam" id="3.40.50.300:FF:000044">
    <property type="entry name" value="Dynein heavy chain 5, axonemal"/>
    <property type="match status" value="1"/>
</dbReference>
<dbReference type="InterPro" id="IPR027417">
    <property type="entry name" value="P-loop_NTPase"/>
</dbReference>
<evidence type="ECO:0000313" key="29">
    <source>
        <dbReference type="Proteomes" id="UP000009046"/>
    </source>
</evidence>
<dbReference type="Gene3D" id="1.20.1270.280">
    <property type="match status" value="1"/>
</dbReference>
<dbReference type="GO" id="GO:0051959">
    <property type="term" value="F:dynein light intermediate chain binding"/>
    <property type="evidence" value="ECO:0007669"/>
    <property type="project" value="InterPro"/>
</dbReference>
<feature type="coiled-coil region" evidence="16">
    <location>
        <begin position="692"/>
        <end position="719"/>
    </location>
</feature>
<dbReference type="Pfam" id="PF12775">
    <property type="entry name" value="AAA_7"/>
    <property type="match status" value="1"/>
</dbReference>
<evidence type="ECO:0000256" key="15">
    <source>
        <dbReference type="ARBA" id="ARBA00023273"/>
    </source>
</evidence>
<evidence type="ECO:0000313" key="28">
    <source>
        <dbReference type="EnsemblMetazoa" id="PHUM327760-PA"/>
    </source>
</evidence>
<dbReference type="CTD" id="8236250"/>
<dbReference type="eggNOG" id="KOG3595">
    <property type="taxonomic scope" value="Eukaryota"/>
</dbReference>
<dbReference type="HOGENOM" id="CLU_000038_0_0_1"/>
<reference evidence="28" key="3">
    <citation type="submission" date="2021-02" db="UniProtKB">
        <authorList>
            <consortium name="EnsemblMetazoa"/>
        </authorList>
    </citation>
    <scope>IDENTIFICATION</scope>
    <source>
        <strain evidence="28">USDA</strain>
    </source>
</reference>
<dbReference type="Gene3D" id="6.10.140.1060">
    <property type="match status" value="1"/>
</dbReference>
<dbReference type="InterPro" id="IPR024317">
    <property type="entry name" value="Dynein_heavy_chain_D4_dom"/>
</dbReference>
<keyword evidence="14" id="KW-0206">Cytoskeleton</keyword>
<organism>
    <name type="scientific">Pediculus humanus subsp. corporis</name>
    <name type="common">Body louse</name>
    <dbReference type="NCBI Taxonomy" id="121224"/>
    <lineage>
        <taxon>Eukaryota</taxon>
        <taxon>Metazoa</taxon>
        <taxon>Ecdysozoa</taxon>
        <taxon>Arthropoda</taxon>
        <taxon>Hexapoda</taxon>
        <taxon>Insecta</taxon>
        <taxon>Pterygota</taxon>
        <taxon>Neoptera</taxon>
        <taxon>Paraneoptera</taxon>
        <taxon>Psocodea</taxon>
        <taxon>Troctomorpha</taxon>
        <taxon>Phthiraptera</taxon>
        <taxon>Anoplura</taxon>
        <taxon>Pediculidae</taxon>
        <taxon>Pediculus</taxon>
    </lineage>
</organism>
<evidence type="ECO:0000259" key="24">
    <source>
        <dbReference type="Pfam" id="PF17857"/>
    </source>
</evidence>
<dbReference type="Gene3D" id="1.20.920.30">
    <property type="match status" value="1"/>
</dbReference>
<name>E0VN31_PEDHC</name>
<dbReference type="Gene3D" id="3.10.490.20">
    <property type="match status" value="1"/>
</dbReference>
<dbReference type="FunCoup" id="E0VN31">
    <property type="interactions" value="22"/>
</dbReference>
<dbReference type="EMBL" id="AAZO01003806">
    <property type="status" value="NOT_ANNOTATED_CDS"/>
    <property type="molecule type" value="Genomic_DNA"/>
</dbReference>
<feature type="domain" description="Dynein heavy chain 3 AAA+ lid" evidence="24">
    <location>
        <begin position="2144"/>
        <end position="2243"/>
    </location>
</feature>
<dbReference type="FunFam" id="1.20.920.30:FF:000002">
    <property type="entry name" value="Dynein axonemal heavy chain 3"/>
    <property type="match status" value="1"/>
</dbReference>
<evidence type="ECO:0000256" key="16">
    <source>
        <dbReference type="SAM" id="Coils"/>
    </source>
</evidence>
<feature type="domain" description="Dynein heavy chain region D6 P-loop" evidence="17">
    <location>
        <begin position="3416"/>
        <end position="3529"/>
    </location>
</feature>
<dbReference type="InterPro" id="IPR043160">
    <property type="entry name" value="Dynein_C_barrel"/>
</dbReference>
<dbReference type="FunFam" id="3.40.50.300:FF:000362">
    <property type="entry name" value="Dynein, axonemal, heavy chain 6"/>
    <property type="match status" value="1"/>
</dbReference>
<keyword evidence="7" id="KW-0547">Nucleotide-binding</keyword>
<dbReference type="Gene3D" id="1.20.58.1120">
    <property type="match status" value="1"/>
</dbReference>
<comment type="subcellular location">
    <subcellularLocation>
        <location evidence="1">Cell projection</location>
        <location evidence="1">Cilium</location>
        <location evidence="1">Flagellum</location>
    </subcellularLocation>
    <subcellularLocation>
        <location evidence="2">Cytoplasm</location>
        <location evidence="2">Cytoskeleton</location>
        <location evidence="2">Cilium axoneme</location>
    </subcellularLocation>
</comment>
<dbReference type="Gene3D" id="1.10.287.2620">
    <property type="match status" value="1"/>
</dbReference>
<dbReference type="InterPro" id="IPR004273">
    <property type="entry name" value="Dynein_heavy_D6_P-loop"/>
</dbReference>
<dbReference type="FunFam" id="3.10.490.20:FF:000001">
    <property type="entry name" value="dynein heavy chain 7, axonemal"/>
    <property type="match status" value="1"/>
</dbReference>
<evidence type="ECO:0000256" key="2">
    <source>
        <dbReference type="ARBA" id="ARBA00004430"/>
    </source>
</evidence>
<dbReference type="Gene3D" id="3.20.180.20">
    <property type="entry name" value="Dynein heavy chain, N-terminal domain 2"/>
    <property type="match status" value="1"/>
</dbReference>
<dbReference type="GO" id="GO:0005524">
    <property type="term" value="F:ATP binding"/>
    <property type="evidence" value="ECO:0007669"/>
    <property type="project" value="UniProtKB-KW"/>
</dbReference>
<dbReference type="InterPro" id="IPR041466">
    <property type="entry name" value="Dynein_AAA5_ext"/>
</dbReference>
<dbReference type="Pfam" id="PF12777">
    <property type="entry name" value="MT"/>
    <property type="match status" value="1"/>
</dbReference>
<dbReference type="GeneID" id="8236250"/>
<evidence type="ECO:0000256" key="14">
    <source>
        <dbReference type="ARBA" id="ARBA00023212"/>
    </source>
</evidence>
<dbReference type="Gene3D" id="1.20.140.100">
    <property type="entry name" value="Dynein heavy chain, N-terminal domain 2"/>
    <property type="match status" value="1"/>
</dbReference>
<protein>
    <submittedName>
        <fullName evidence="27 28">Dynein beta chain, ciliary, putative</fullName>
    </submittedName>
</protein>
<evidence type="ECO:0000256" key="9">
    <source>
        <dbReference type="ARBA" id="ARBA00022846"/>
    </source>
</evidence>
<feature type="domain" description="Dynein heavy chain ATP-binding dynein motor region" evidence="22">
    <location>
        <begin position="2950"/>
        <end position="3171"/>
    </location>
</feature>
<evidence type="ECO:0000256" key="7">
    <source>
        <dbReference type="ARBA" id="ARBA00022741"/>
    </source>
</evidence>
<accession>E0VN31</accession>
<dbReference type="RefSeq" id="XP_002427535.1">
    <property type="nucleotide sequence ID" value="XM_002427490.1"/>
</dbReference>
<feature type="domain" description="Dynein heavy chain AAA module D4" evidence="21">
    <location>
        <begin position="2303"/>
        <end position="2562"/>
    </location>
</feature>
<evidence type="ECO:0000259" key="20">
    <source>
        <dbReference type="Pfam" id="PF12777"/>
    </source>
</evidence>
<dbReference type="FunFam" id="3.40.50.300:FF:002141">
    <property type="entry name" value="Dynein heavy chain"/>
    <property type="match status" value="1"/>
</dbReference>
<feature type="domain" description="Dynein heavy chain AAA 5 extension" evidence="23">
    <location>
        <begin position="1784"/>
        <end position="1923"/>
    </location>
</feature>
<evidence type="ECO:0000256" key="1">
    <source>
        <dbReference type="ARBA" id="ARBA00004230"/>
    </source>
</evidence>
<evidence type="ECO:0000256" key="11">
    <source>
        <dbReference type="ARBA" id="ARBA00023054"/>
    </source>
</evidence>
<keyword evidence="11 16" id="KW-0175">Coiled coil</keyword>
<evidence type="ECO:0000313" key="27">
    <source>
        <dbReference type="EMBL" id="EEB14797.1"/>
    </source>
</evidence>
<dbReference type="Gene3D" id="3.40.50.300">
    <property type="entry name" value="P-loop containing nucleotide triphosphate hydrolases"/>
    <property type="match status" value="5"/>
</dbReference>
<reference evidence="27" key="2">
    <citation type="submission" date="2007-04" db="EMBL/GenBank/DDBJ databases">
        <title>The genome of the human body louse.</title>
        <authorList>
            <consortium name="The Human Body Louse Genome Consortium"/>
            <person name="Kirkness E."/>
            <person name="Walenz B."/>
            <person name="Hass B."/>
            <person name="Bruggner R."/>
            <person name="Strausberg R."/>
        </authorList>
    </citation>
    <scope>NUCLEOTIDE SEQUENCE</scope>
    <source>
        <strain evidence="27">USDA</strain>
    </source>
</reference>
<dbReference type="EnsemblMetazoa" id="PHUM327760-RA">
    <property type="protein sequence ID" value="PHUM327760-PA"/>
    <property type="gene ID" value="PHUM327760"/>
</dbReference>
<dbReference type="InterPro" id="IPR035706">
    <property type="entry name" value="AAA_9"/>
</dbReference>
<dbReference type="FunFam" id="3.40.50.300:FF:001145">
    <property type="entry name" value="Putative dynein heavy chain"/>
    <property type="match status" value="1"/>
</dbReference>
<dbReference type="FunFam" id="1.20.58.1120:FF:000005">
    <property type="entry name" value="Dynein, axonemal, heavy chain 12"/>
    <property type="match status" value="1"/>
</dbReference>
<dbReference type="GO" id="GO:0031514">
    <property type="term" value="C:motile cilium"/>
    <property type="evidence" value="ECO:0007669"/>
    <property type="project" value="UniProtKB-SubCell"/>
</dbReference>
<keyword evidence="4" id="KW-0963">Cytoplasm</keyword>
<evidence type="ECO:0000259" key="18">
    <source>
        <dbReference type="Pfam" id="PF08393"/>
    </source>
</evidence>
<dbReference type="GO" id="GO:0045505">
    <property type="term" value="F:dynein intermediate chain binding"/>
    <property type="evidence" value="ECO:0007669"/>
    <property type="project" value="InterPro"/>
</dbReference>
<dbReference type="InterPro" id="IPR035699">
    <property type="entry name" value="AAA_6"/>
</dbReference>
<dbReference type="InterPro" id="IPR042219">
    <property type="entry name" value="AAA_lid_11_sf"/>
</dbReference>
<evidence type="ECO:0000259" key="19">
    <source>
        <dbReference type="Pfam" id="PF12774"/>
    </source>
</evidence>
<dbReference type="GO" id="GO:0008569">
    <property type="term" value="F:minus-end-directed microtubule motor activity"/>
    <property type="evidence" value="ECO:0007669"/>
    <property type="project" value="InterPro"/>
</dbReference>
<dbReference type="GO" id="GO:0005858">
    <property type="term" value="C:axonemal dynein complex"/>
    <property type="evidence" value="ECO:0007669"/>
    <property type="project" value="UniProtKB-ARBA"/>
</dbReference>
<evidence type="ECO:0000256" key="5">
    <source>
        <dbReference type="ARBA" id="ARBA00022701"/>
    </source>
</evidence>
<reference evidence="27" key="1">
    <citation type="submission" date="2007-04" db="EMBL/GenBank/DDBJ databases">
        <title>Annotation of Pediculus humanus corporis strain USDA.</title>
        <authorList>
            <person name="Kirkness E."/>
            <person name="Hannick L."/>
            <person name="Hass B."/>
            <person name="Bruggner R."/>
            <person name="Lawson D."/>
            <person name="Bidwell S."/>
            <person name="Joardar V."/>
            <person name="Caler E."/>
            <person name="Walenz B."/>
            <person name="Inman J."/>
            <person name="Schobel S."/>
            <person name="Galinsky K."/>
            <person name="Amedeo P."/>
            <person name="Strausberg R."/>
        </authorList>
    </citation>
    <scope>NUCLEOTIDE SEQUENCE</scope>
    <source>
        <strain evidence="27">USDA</strain>
    </source>
</reference>
<dbReference type="Gene3D" id="1.10.8.720">
    <property type="entry name" value="Region D6 of dynein motor"/>
    <property type="match status" value="1"/>
</dbReference>
<keyword evidence="29" id="KW-1185">Reference proteome</keyword>
<feature type="domain" description="Dynein heavy chain coiled coil stalk" evidence="20">
    <location>
        <begin position="2579"/>
        <end position="2920"/>
    </location>
</feature>
<dbReference type="InterPro" id="IPR042222">
    <property type="entry name" value="Dynein_2_N"/>
</dbReference>
<dbReference type="FunFam" id="1.10.8.710:FF:000004">
    <property type="entry name" value="Dynein axonemal heavy chain 6"/>
    <property type="match status" value="1"/>
</dbReference>
<evidence type="ECO:0000256" key="4">
    <source>
        <dbReference type="ARBA" id="ARBA00022490"/>
    </source>
</evidence>
<feature type="domain" description="Dynein heavy chain AAA lid" evidence="25">
    <location>
        <begin position="3566"/>
        <end position="3705"/>
    </location>
</feature>
<evidence type="ECO:0000256" key="10">
    <source>
        <dbReference type="ARBA" id="ARBA00023017"/>
    </source>
</evidence>
<keyword evidence="5" id="KW-0493">Microtubule</keyword>
<dbReference type="Gene3D" id="1.10.472.130">
    <property type="match status" value="1"/>
</dbReference>
<dbReference type="Pfam" id="PF03028">
    <property type="entry name" value="Dynein_heavy"/>
    <property type="match status" value="1"/>
</dbReference>
<dbReference type="InterPro" id="IPR026983">
    <property type="entry name" value="DHC"/>
</dbReference>
<dbReference type="FunFam" id="1.20.1270.280:FF:000001">
    <property type="entry name" value="dynein heavy chain 7, axonemal"/>
    <property type="match status" value="1"/>
</dbReference>
<keyword evidence="9" id="KW-0282">Flagellum</keyword>
<dbReference type="InterPro" id="IPR041589">
    <property type="entry name" value="DNAH3_AAA_lid_1"/>
</dbReference>
<dbReference type="Pfam" id="PF12774">
    <property type="entry name" value="AAA_6"/>
    <property type="match status" value="1"/>
</dbReference>
<evidence type="ECO:0000259" key="17">
    <source>
        <dbReference type="Pfam" id="PF03028"/>
    </source>
</evidence>
<dbReference type="FunFam" id="1.10.8.1220:FF:000001">
    <property type="entry name" value="Dynein axonemal heavy chain 5"/>
    <property type="match status" value="1"/>
</dbReference>
<dbReference type="InterPro" id="IPR024743">
    <property type="entry name" value="Dynein_HC_stalk"/>
</dbReference>
<dbReference type="FunFam" id="1.20.140.100:FF:000004">
    <property type="entry name" value="Dynein axonemal heavy chain 6"/>
    <property type="match status" value="1"/>
</dbReference>
<keyword evidence="13" id="KW-0505">Motor protein</keyword>
<dbReference type="FunFam" id="1.20.920.20:FF:000006">
    <property type="entry name" value="Dynein, axonemal, heavy chain 6"/>
    <property type="match status" value="1"/>
</dbReference>
<dbReference type="Gene3D" id="1.20.920.20">
    <property type="match status" value="1"/>
</dbReference>
<dbReference type="EMBL" id="DS235332">
    <property type="protein sequence ID" value="EEB14797.1"/>
    <property type="molecule type" value="Genomic_DNA"/>
</dbReference>
<dbReference type="FunFam" id="1.10.8.720:FF:000001">
    <property type="entry name" value="dynein heavy chain 7, axonemal"/>
    <property type="match status" value="1"/>
</dbReference>
<dbReference type="Pfam" id="PF18199">
    <property type="entry name" value="Dynein_C"/>
    <property type="match status" value="1"/>
</dbReference>
<evidence type="ECO:0000256" key="6">
    <source>
        <dbReference type="ARBA" id="ARBA00022737"/>
    </source>
</evidence>
<dbReference type="Pfam" id="PF12781">
    <property type="entry name" value="AAA_9"/>
    <property type="match status" value="1"/>
</dbReference>
<dbReference type="OMA" id="CIEWQRY"/>
<keyword evidence="6" id="KW-0677">Repeat</keyword>
<dbReference type="SUPFAM" id="SSF52540">
    <property type="entry name" value="P-loop containing nucleoside triphosphate hydrolases"/>
    <property type="match status" value="4"/>
</dbReference>
<comment type="similarity">
    <text evidence="3">Belongs to the dynein heavy chain family.</text>
</comment>
<dbReference type="InParanoid" id="E0VN31"/>
<dbReference type="InterPro" id="IPR013602">
    <property type="entry name" value="Dynein_heavy_linker"/>
</dbReference>
<dbReference type="OrthoDB" id="424310at2759"/>
<dbReference type="Pfam" id="PF17857">
    <property type="entry name" value="AAA_lid_1"/>
    <property type="match status" value="1"/>
</dbReference>
<dbReference type="Pfam" id="PF12780">
    <property type="entry name" value="AAA_8"/>
    <property type="match status" value="1"/>
</dbReference>
<dbReference type="VEuPathDB" id="VectorBase:PHUM327760"/>
<evidence type="ECO:0000259" key="26">
    <source>
        <dbReference type="Pfam" id="PF18199"/>
    </source>
</evidence>
<dbReference type="InterPro" id="IPR043157">
    <property type="entry name" value="Dynein_AAA1S"/>
</dbReference>
<dbReference type="KEGG" id="phu:Phum_PHUM327760"/>
<evidence type="ECO:0000259" key="23">
    <source>
        <dbReference type="Pfam" id="PF17852"/>
    </source>
</evidence>
<evidence type="ECO:0000256" key="8">
    <source>
        <dbReference type="ARBA" id="ARBA00022840"/>
    </source>
</evidence>
<feature type="domain" description="Dynein heavy chain hydrolytic ATP-binding dynein motor region" evidence="19">
    <location>
        <begin position="1292"/>
        <end position="1618"/>
    </location>
</feature>
<dbReference type="FunFam" id="1.10.287.2620:FF:000002">
    <property type="entry name" value="Dynein heavy chain 2, axonemal"/>
    <property type="match status" value="1"/>
</dbReference>
<dbReference type="STRING" id="121224.E0VN31"/>
<dbReference type="InterPro" id="IPR041658">
    <property type="entry name" value="AAA_lid_11"/>
</dbReference>
<feature type="domain" description="Dynein heavy chain C-terminal" evidence="26">
    <location>
        <begin position="3712"/>
        <end position="4010"/>
    </location>
</feature>
<dbReference type="GO" id="GO:0005874">
    <property type="term" value="C:microtubule"/>
    <property type="evidence" value="ECO:0007669"/>
    <property type="project" value="UniProtKB-KW"/>
</dbReference>
<evidence type="ECO:0000259" key="21">
    <source>
        <dbReference type="Pfam" id="PF12780"/>
    </source>
</evidence>
<evidence type="ECO:0000259" key="25">
    <source>
        <dbReference type="Pfam" id="PF18198"/>
    </source>
</evidence>
<evidence type="ECO:0000256" key="12">
    <source>
        <dbReference type="ARBA" id="ARBA00023069"/>
    </source>
</evidence>
<dbReference type="InterPro" id="IPR042228">
    <property type="entry name" value="Dynein_linker_3"/>
</dbReference>
<keyword evidence="10" id="KW-0243">Dynein</keyword>
<evidence type="ECO:0000259" key="22">
    <source>
        <dbReference type="Pfam" id="PF12781"/>
    </source>
</evidence>
<evidence type="ECO:0000256" key="3">
    <source>
        <dbReference type="ARBA" id="ARBA00008887"/>
    </source>
</evidence>
<dbReference type="Pfam" id="PF08393">
    <property type="entry name" value="DHC_N2"/>
    <property type="match status" value="1"/>
</dbReference>
<keyword evidence="8" id="KW-0067">ATP-binding</keyword>
<sequence>MSQVNNSDDDFHIPFVFYGEDYSEWEGENLEIDETLFKKKENEIQYKENLPEKSYNYQENNIIPLQKKFKPISFESPEIYELVFNVLRIPNLPPVVMPNMDAYKCEEYSKSELFKFNLSSKKTNIMFDYLQYVGIKKKIEIFYERILEEDVEEIPKKKRHYELLLREYASRLPTVPLQQEWIDSILSKLYNLHVKFPFIADKIMDEVKTNFYQSMHQFGIDAIMKCLPGQNKKSFEIPIDDGEVGKTPRYHIFLMHRELIRSRLFILHKFQRKIYMLCVKLLPEWLVDISKYRSLGFIDLTKFNALFFADLKKSEHIVTTSLYPKVVALVSRKRALNEFKISARPKYLASATNILVVQVTQLIQRSINRFIWATEDVERIPFLDLELVFDDGISLFPSEKTINNTFHNFINAMANIAQQLTSLEQWVDKVPVKSNFIKIAINESYLTEMHDKLDYNFDRLFEPVYNYMDALDDEYNGLYSAELVYEINSFIDENHSFEEVVEKREHFQGYVDKINDMVGNQYFNLCRLCQEKLISSLRNFAYAFCDDLLGEMIRTHGAVNLEICRTFEEVKARALKMPESSEEFMELGTYMVWANSTLMIELKEKITRQLFIVGRLIELTEIPTEYSNIMSTTVNWLRDIKPIFDLNSSLYEQYKVEFEDRIHQRTERLNRQLEDLGPKLAILDNMDDIERLPSYLEEIRKLLRDLEKFNDDVKWINKEEAIFKFSISIYPELEELKNIIVPFAKLLFTCHRWQRKYRLWMDGNFHDLNAEEVESTTEDFHKEISKTLKVYKARIKQQIQENNPRKFKGNLDDPDPNMVPAPIKICNKTLEQIKEFRTCIQIVGILCNDALTERHWDEMSEICGFDITPDFGTTLRKVVAMNLTEYLDRFEIISVGACKELQLSKNLQKMWAEWEGVKLQTSFWKDTKITILSGLDDIQALLDDHLVKTMTMRGSAFVKPFEAEVKDWYEKLNRVNRTLEEWGKVQIQWLYLLPIFSSKDIVAQMPEEGHMFQEVDSVYKRLMQSVTRDPLVLNCAGGTGVLEVLVDQTASLEKINDGVNNYLEKKRLFFPRFFFLSNDEMLEILSETKDPLRVQPHLRKCFEGISKLGFDSELNIFSMISAEGEQIYIVSTISTAEARGSVEKWLLQVEEQMVITIRDVTERAYKAYLQTDRNVWVKEWPGQIVICVSTIYWTSEVHEQLSKGDVKHLKTYHDGLQVQLNQIVALVRGKLSKQNRVTLGALVVIDVHAKDVVEELIETNITSDTDFSWLAQLRYYWEDDCMVRIINAVVKYAYEYLGNTPRLVITPLTDRCYRTLIGAYHLHLNGAPEGPAGTGKTETTKDLAKALAVQCVVFNCSDGLDYIAMGKFFKGLASSGAWACFDEFNRIELEVLSVIAQQILCIMLAVQAGVKTFVFEGTELVLNPACYVCITMNPGYAGRSELPDNLKVLFRTVAMMVPDYALIGEISLYSYGFVKARVLSVKIVTTYRLCSEQLSSQYHYDYGMRAVKTVLQAAGNLKLKFQDENEDILLLRSIIDVNLPKFLRHDIPLFEGIISDLFPGIVLPTPDYDDMLNVVDVVCKKKVLQPVESFKIKIIQTYEMMIVRHGFMLVGDPFGGKTSTLHVLADTLTIMNEKGFEEEKVQYVTINPKSITMGQLYGQFDPVSYEWSDGIVATSFRGFVQSETTDRKWIIFDGPVDAVWIENMNTVLDDNKKLCLNSGEVMAMTNVMSMIFEVMDLAQASPATVSRCGMIYLEPETLGWRPLVQSWITKQKGPWMEGNENLIYDLYEWLIPPSLTFTRRHCTFICNAGVANRINSMMTIVQILLNDACAPEKKEKNQEVDLKNVNIWIQAAFIYSGIWGLGGGLDLQSRATFNEFYLEMWKGTAAHPFPESLGKVEISLPSDGLIHDHCYSFKGRGAWKHWPEAMKTEKLVETINISQMLVPTVDTVKYQYLLELHIKHNFPTLLVGSTGTGKSFYIQNLLMYKLSQDLFVPAFITFTASITANQTQELVISKLNKKKKGRYGPPMGKKCVIFVDDMNMPAKEVYGAQPPIELLRQYFDCKHWYDLKDTSKIFLFDTLFMGAMGLPGGSRQEIYARFLRHFNIFAICDFSEESMIKIFTTVLFVGLKRNGFATDVMNSVSSIVHATMDMYQSAMNNLRPTPAKSHYIFNLRDFARVIQGCSLVRKESAESKKFFGKLWVHEILRVFYDRLIEDADRNWVFDKIRLCVREHLKENFDLLFDNLPLENNECTQESLRDFMFGNYMDMDALEEERKYEEIPSPDEFRDVALQYMQDYNTSHKTKLDIVLFRYALEHLSRICRILAIPSGSGLLVGVSGSGRQSLCKLATVMLSYNIFQPEITNNYGMVSWREDLKKVLREAGGKAKNTTFLFSEGQIKEESFLLDIDALLNSGEVPNLFAIDEKQEILEMVRLAAQGGNRNLDISPLAVFSFFISRCKQKLHVMLCLSPIGSSFRNRLRLYPSFVNCCTIDWFVDWPEDALEMIGIKWMKDVHLSEEIKSVATLACKHFHVTAKKLSDEFYQKTNRKTYITSSAFLELIKCFTHFTNSKQDEIMAAKMRYVGGLEKLDFAAAQVAEMSNELSALKPKLVIAAKETLEMMETIEKETIKVERVTELVKEDEKVANVQAAAAAELKVECEADLAEAVPILEEAIAALNTLKPTDITLVKSMKNPPDTVKLVMAAVCVMKNVKPDRITDPTTGKKILNYWGPSKRILGEMTFLQSLKEYDKDNIPEEIMNKIRKEYLPHKDFKPSVVAKASSAAEGLCKWIIAMDLYDAVAKEVAPKKAKLQIAETEFAKTMELLDQKKAQVTKLESELNELKDKLKNAQDQKQALEDEVNLCSNKLTRAEKLIGGLGGEKSRWSAAADSLQNYYDCLAGDILISCAIIAYLSPFTMNYRMEKIQEWQSHVKSLNIPASDEYVFSKIMGSDIKIQSWNIYGLPRDQFSSDNAIIMDNSRRWSLFLDPQNQANKWVKAMEKSNDLKVCKFSDSNYMKIVEMCIETGRPVLIENILEELEAPIEPLLNNNTFQQGGRLYMALGDNVIEYNPKFLLYMTSKLRNPHYLPEVFNKVTVINFSLTIDGLEDQLLGIVVAKERPDLQETRQELIVQSANNKKALVDVEDMILKTLSETKGNILENESAIEVLDSSKILSLEILEKQEAAKETEQMIESFRLNYRPIASHSAVLYYCVTDLPNVDPMYQYSLGWFINLYVMSIETANKSKLLEKRLAFLHETFTYNLYSNVCRSLFEKDKLLFSLLLCCNVMMSKKTLTKTEFMFLITGGVGLKNPLPNPASSWLSGKSWDELCRVNEIPGFKGIVDHFIKFSKEWQQFYDLPDPTYDNIPASWRNKLTDFKNLMLIRIFRPDKILINVSKFVEAELGTKFTRPPTFDISKSYNDSNCLCPLIFILSPGADPMRALTKFSQKKGMVTKFQSISLGQGQGPIAAKMIEQAQIDGDWVCLQNCHLAVSWMPALEKIWEGLDTSNTALTFRLWLTSYPSDKFPASILQYGVKMTNEPPTGLQPNLARSYSSEPVKDPEFFEGCPGKDKIFGKLLYGICFFHAIVQERRKYGAIGWNIPYGFNESDFQISVKQLQMFLNEYDYVPYKAITYLTGECNYGGRVTDDWDRRCLITILSDFVNPNVVSDPGYTFCPLGPAYGLPRKTEYRDYVNHINNIPSVPPPEVFGLHTNAGITRDLQNAKNLLSSLLLVQGESTGGDSSSDALLYDIAKDILSKLPPNFDLELALEKFPVTYTESMNTVLVQEMERFNKLLSVIRTTLQSIQKAIKGLVVMTPALDMIAANIQYAKVPAAWAKVSYPSLKKLGSYVNDFLERLAFLKRWHDAGKPPQFWLSGFFFTQAFLTGAMQNFARKYTIPIDQLTFDFEVTNLGKIAKPPIDGVYIYGLFVDGARWDRKAGNLEEQFFKILYDVLPVVWLKPIEKIKLQEKGRYKSPLYKTSERRGVLSTTGHSTNYVLPFLLDTKKPVSHWIKRGTALLCQLDD</sequence>
<evidence type="ECO:0000256" key="13">
    <source>
        <dbReference type="ARBA" id="ARBA00023175"/>
    </source>
</evidence>
<feature type="coiled-coil region" evidence="16">
    <location>
        <begin position="2806"/>
        <end position="2868"/>
    </location>
</feature>
<dbReference type="Pfam" id="PF18198">
    <property type="entry name" value="AAA_lid_11"/>
    <property type="match status" value="1"/>
</dbReference>
<keyword evidence="12" id="KW-0969">Cilium</keyword>
<keyword evidence="15" id="KW-0966">Cell projection</keyword>
<dbReference type="Proteomes" id="UP000009046">
    <property type="component" value="Unassembled WGS sequence"/>
</dbReference>
<dbReference type="PANTHER" id="PTHR22878:SF70">
    <property type="entry name" value="DYNEIN HEAVY CHAIN 2, AXONEMAL"/>
    <property type="match status" value="1"/>
</dbReference>
<dbReference type="Pfam" id="PF17852">
    <property type="entry name" value="Dynein_AAA_lid"/>
    <property type="match status" value="1"/>
</dbReference>
<dbReference type="Gene3D" id="1.10.8.710">
    <property type="match status" value="1"/>
</dbReference>
<feature type="domain" description="Dynein heavy chain linker" evidence="18">
    <location>
        <begin position="733"/>
        <end position="1163"/>
    </location>
</feature>
<dbReference type="Gene3D" id="1.10.8.1220">
    <property type="match status" value="1"/>
</dbReference>
<dbReference type="PANTHER" id="PTHR22878">
    <property type="entry name" value="DYNEIN HEAVY CHAIN 6, AXONEMAL-LIKE-RELATED"/>
    <property type="match status" value="1"/>
</dbReference>